<dbReference type="CDD" id="cd04155">
    <property type="entry name" value="Arl3"/>
    <property type="match status" value="1"/>
</dbReference>
<keyword evidence="5" id="KW-0519">Myristate</keyword>
<protein>
    <recommendedName>
        <fullName evidence="11">ADP-ribosylation factor-like protein 3</fullName>
    </recommendedName>
</protein>
<dbReference type="GlyGen" id="A0A8V0Z197">
    <property type="glycosylation" value="1 site"/>
</dbReference>
<dbReference type="NCBIfam" id="TIGR00231">
    <property type="entry name" value="small_GTP"/>
    <property type="match status" value="1"/>
</dbReference>
<reference evidence="14" key="2">
    <citation type="submission" date="2025-08" db="UniProtKB">
        <authorList>
            <consortium name="Ensembl"/>
        </authorList>
    </citation>
    <scope>IDENTIFICATION</scope>
    <source>
        <strain evidence="14">broiler</strain>
    </source>
</reference>
<keyword evidence="4" id="KW-0813">Transport</keyword>
<dbReference type="GO" id="GO:0000139">
    <property type="term" value="C:Golgi membrane"/>
    <property type="evidence" value="ECO:0007669"/>
    <property type="project" value="UniProtKB-SubCell"/>
</dbReference>
<dbReference type="AlphaFoldDB" id="A0A8V0Z197"/>
<feature type="binding site" evidence="13">
    <location>
        <position position="31"/>
    </location>
    <ligand>
        <name>Mg(2+)</name>
        <dbReference type="ChEBI" id="CHEBI:18420"/>
    </ligand>
</feature>
<dbReference type="SMART" id="SM00177">
    <property type="entry name" value="ARF"/>
    <property type="match status" value="1"/>
</dbReference>
<evidence type="ECO:0000256" key="8">
    <source>
        <dbReference type="ARBA" id="ARBA00023034"/>
    </source>
</evidence>
<keyword evidence="6 12" id="KW-0547">Nucleotide-binding</keyword>
<dbReference type="GO" id="GO:0005737">
    <property type="term" value="C:cytoplasm"/>
    <property type="evidence" value="ECO:0000318"/>
    <property type="project" value="GO_Central"/>
</dbReference>
<gene>
    <name evidence="14" type="primary">ARL3</name>
</gene>
<dbReference type="SMART" id="SM00178">
    <property type="entry name" value="SAR"/>
    <property type="match status" value="1"/>
</dbReference>
<dbReference type="FunFam" id="3.40.50.300:FF:000281">
    <property type="entry name" value="ADP-ribosylation factor-like protein 3"/>
    <property type="match status" value="1"/>
</dbReference>
<name>A0A8V0Z197_CHICK</name>
<reference evidence="14" key="1">
    <citation type="submission" date="2020-11" db="EMBL/GenBank/DDBJ databases">
        <title>Gallus gallus (Chicken) genome, bGalGal1, GRCg7b, maternal haplotype autosomes + Z &amp; W.</title>
        <authorList>
            <person name="Warren W."/>
            <person name="Formenti G."/>
            <person name="Fedrigo O."/>
            <person name="Haase B."/>
            <person name="Mountcastle J."/>
            <person name="Balacco J."/>
            <person name="Tracey A."/>
            <person name="Schneider V."/>
            <person name="Okimoto R."/>
            <person name="Cheng H."/>
            <person name="Hawken R."/>
            <person name="Howe K."/>
            <person name="Jarvis E.D."/>
        </authorList>
    </citation>
    <scope>NUCLEOTIDE SEQUENCE [LARGE SCALE GENOMIC DNA]</scope>
    <source>
        <strain evidence="14">Broiler</strain>
    </source>
</reference>
<dbReference type="GO" id="GO:0015031">
    <property type="term" value="P:protein transport"/>
    <property type="evidence" value="ECO:0007669"/>
    <property type="project" value="UniProtKB-KW"/>
</dbReference>
<evidence type="ECO:0000256" key="13">
    <source>
        <dbReference type="PIRSR" id="PIRSR606689-2"/>
    </source>
</evidence>
<evidence type="ECO:0000313" key="14">
    <source>
        <dbReference type="Ensembl" id="ENSGALP00010026983.1"/>
    </source>
</evidence>
<evidence type="ECO:0000256" key="1">
    <source>
        <dbReference type="ARBA" id="ARBA00004255"/>
    </source>
</evidence>
<dbReference type="InterPro" id="IPR005225">
    <property type="entry name" value="Small_GTP-bd"/>
</dbReference>
<dbReference type="Pfam" id="PF00025">
    <property type="entry name" value="Arf"/>
    <property type="match status" value="1"/>
</dbReference>
<dbReference type="GO" id="GO:0060271">
    <property type="term" value="P:cilium assembly"/>
    <property type="evidence" value="ECO:0000318"/>
    <property type="project" value="GO_Central"/>
</dbReference>
<keyword evidence="13" id="KW-0479">Metal-binding</keyword>
<evidence type="ECO:0000256" key="3">
    <source>
        <dbReference type="ARBA" id="ARBA00010290"/>
    </source>
</evidence>
<feature type="binding site" evidence="13">
    <location>
        <position position="48"/>
    </location>
    <ligand>
        <name>Mg(2+)</name>
        <dbReference type="ChEBI" id="CHEBI:18420"/>
    </ligand>
</feature>
<evidence type="ECO:0000256" key="9">
    <source>
        <dbReference type="ARBA" id="ARBA00023134"/>
    </source>
</evidence>
<keyword evidence="15" id="KW-1185">Reference proteome</keyword>
<dbReference type="InterPro" id="IPR027417">
    <property type="entry name" value="P-loop_NTPase"/>
</dbReference>
<dbReference type="OrthoDB" id="2011769at2759"/>
<feature type="binding site" evidence="12">
    <location>
        <position position="70"/>
    </location>
    <ligand>
        <name>GTP</name>
        <dbReference type="ChEBI" id="CHEBI:37565"/>
    </ligand>
</feature>
<evidence type="ECO:0000256" key="6">
    <source>
        <dbReference type="ARBA" id="ARBA00022741"/>
    </source>
</evidence>
<proteinExistence type="evidence at protein level"/>
<comment type="subcellular location">
    <subcellularLocation>
        <location evidence="2">Cytoplasm</location>
        <location evidence="2">Cytoskeleton</location>
        <location evidence="2">Microtubule organizing center</location>
        <location evidence="2">Centrosome</location>
    </subcellularLocation>
    <subcellularLocation>
        <location evidence="1">Golgi apparatus membrane</location>
        <topology evidence="1">Peripheral membrane protein</topology>
        <orientation evidence="1">Cytoplasmic side</orientation>
    </subcellularLocation>
</comment>
<dbReference type="Proteomes" id="UP000000539">
    <property type="component" value="Chromosome 6"/>
</dbReference>
<reference evidence="14" key="3">
    <citation type="submission" date="2025-09" db="UniProtKB">
        <authorList>
            <consortium name="Ensembl"/>
        </authorList>
    </citation>
    <scope>IDENTIFICATION</scope>
    <source>
        <strain evidence="14">broiler</strain>
    </source>
</reference>
<keyword evidence="13" id="KW-0460">Magnesium</keyword>
<keyword evidence="9 12" id="KW-0342">GTP-binding</keyword>
<evidence type="ECO:0000313" key="15">
    <source>
        <dbReference type="Proteomes" id="UP000000539"/>
    </source>
</evidence>
<dbReference type="InterPro" id="IPR006689">
    <property type="entry name" value="Small_GTPase_ARF/SAR"/>
</dbReference>
<dbReference type="GO" id="GO:0005813">
    <property type="term" value="C:centrosome"/>
    <property type="evidence" value="ECO:0007669"/>
    <property type="project" value="UniProtKB-SubCell"/>
</dbReference>
<comment type="similarity">
    <text evidence="3">Belongs to the small GTPase superfamily. Arf family.</text>
</comment>
<dbReference type="PROSITE" id="PS51417">
    <property type="entry name" value="ARF"/>
    <property type="match status" value="1"/>
</dbReference>
<evidence type="ECO:0000256" key="10">
    <source>
        <dbReference type="ARBA" id="ARBA00023288"/>
    </source>
</evidence>
<dbReference type="FunCoup" id="A0A8V0Z197">
    <property type="interactions" value="2021"/>
</dbReference>
<feature type="binding site" evidence="12">
    <location>
        <begin position="24"/>
        <end position="31"/>
    </location>
    <ligand>
        <name>GTP</name>
        <dbReference type="ChEBI" id="CHEBI:37565"/>
    </ligand>
</feature>
<dbReference type="InterPro" id="IPR044612">
    <property type="entry name" value="ARL2/3"/>
</dbReference>
<evidence type="ECO:0000256" key="2">
    <source>
        <dbReference type="ARBA" id="ARBA00004300"/>
    </source>
</evidence>
<keyword evidence="8" id="KW-0333">Golgi apparatus</keyword>
<dbReference type="PANTHER" id="PTHR45697">
    <property type="entry name" value="ADP-RIBOSYLATION FACTOR-LIKE PROTEIN 2-RELATED"/>
    <property type="match status" value="1"/>
</dbReference>
<dbReference type="Gene3D" id="3.40.50.300">
    <property type="entry name" value="P-loop containing nucleotide triphosphate hydrolases"/>
    <property type="match status" value="1"/>
</dbReference>
<evidence type="ECO:0000256" key="11">
    <source>
        <dbReference type="ARBA" id="ARBA00040616"/>
    </source>
</evidence>
<evidence type="ECO:0000256" key="5">
    <source>
        <dbReference type="ARBA" id="ARBA00022707"/>
    </source>
</evidence>
<dbReference type="Ensembl" id="ENSGALT00010045183.1">
    <property type="protein sequence ID" value="ENSGALP00010026983.1"/>
    <property type="gene ID" value="ENSGALG00010018685.1"/>
</dbReference>
<sequence>MGLLSILRKLKSTPDQEVRILLLGLDNAGKTTLLKQLASEDISHITPTQGFNIKSVQSQGFKLNVWDIGGQRKIRPYWRNYFENTDILIYVIDSADRKRFEETGQELAELLDEEKLGGVPVLIFANKQDLLTAAPASEIAEGLNLHTIRDRVWQIQSCSALSGEGVQIKDASPAHWCSLEGKDDGEVKFSKGTAGNGALMFAAGTRARSPPPWLAPMENFSPCPHVVPHTPHRPLGAKGDSLHQNCTSSADGVGRLQRGEASPALPLPSRSCCGRAHMTSFSYVPFPNSTKKGYLQYPLVLVRGVWFRCLCQKKINK</sequence>
<feature type="binding site" evidence="12">
    <location>
        <begin position="126"/>
        <end position="129"/>
    </location>
    <ligand>
        <name>GTP</name>
        <dbReference type="ChEBI" id="CHEBI:37565"/>
    </ligand>
</feature>
<organism evidence="14 15">
    <name type="scientific">Gallus gallus</name>
    <name type="common">Chicken</name>
    <dbReference type="NCBI Taxonomy" id="9031"/>
    <lineage>
        <taxon>Eukaryota</taxon>
        <taxon>Metazoa</taxon>
        <taxon>Chordata</taxon>
        <taxon>Craniata</taxon>
        <taxon>Vertebrata</taxon>
        <taxon>Euteleostomi</taxon>
        <taxon>Archelosauria</taxon>
        <taxon>Archosauria</taxon>
        <taxon>Dinosauria</taxon>
        <taxon>Saurischia</taxon>
        <taxon>Theropoda</taxon>
        <taxon>Coelurosauria</taxon>
        <taxon>Aves</taxon>
        <taxon>Neognathae</taxon>
        <taxon>Galloanserae</taxon>
        <taxon>Galliformes</taxon>
        <taxon>Phasianidae</taxon>
        <taxon>Phasianinae</taxon>
        <taxon>Gallus</taxon>
    </lineage>
</organism>
<accession>A0A8V0Z197</accession>
<dbReference type="GO" id="GO:0005525">
    <property type="term" value="F:GTP binding"/>
    <property type="evidence" value="ECO:0000318"/>
    <property type="project" value="GO_Central"/>
</dbReference>
<evidence type="ECO:0007829" key="16">
    <source>
        <dbReference type="PeptideAtlas" id="A0A8V0Z197"/>
    </source>
</evidence>
<keyword evidence="16" id="KW-1267">Proteomics identification</keyword>
<dbReference type="SUPFAM" id="SSF52540">
    <property type="entry name" value="P-loop containing nucleoside triphosphate hydrolases"/>
    <property type="match status" value="1"/>
</dbReference>
<evidence type="ECO:0000256" key="7">
    <source>
        <dbReference type="ARBA" id="ARBA00022927"/>
    </source>
</evidence>
<evidence type="ECO:0000256" key="4">
    <source>
        <dbReference type="ARBA" id="ARBA00022448"/>
    </source>
</evidence>
<keyword evidence="10" id="KW-0449">Lipoprotein</keyword>
<evidence type="ECO:0000256" key="12">
    <source>
        <dbReference type="PIRSR" id="PIRSR606689-1"/>
    </source>
</evidence>
<dbReference type="GO" id="GO:0003924">
    <property type="term" value="F:GTPase activity"/>
    <property type="evidence" value="ECO:0007669"/>
    <property type="project" value="InterPro"/>
</dbReference>
<dbReference type="GeneTree" id="ENSGT00940000155737"/>
<keyword evidence="7" id="KW-0653">Protein transport</keyword>
<dbReference type="GO" id="GO:0046872">
    <property type="term" value="F:metal ion binding"/>
    <property type="evidence" value="ECO:0007669"/>
    <property type="project" value="UniProtKB-KW"/>
</dbReference>
<dbReference type="GO" id="GO:0015630">
    <property type="term" value="C:microtubule cytoskeleton"/>
    <property type="evidence" value="ECO:0000318"/>
    <property type="project" value="GO_Central"/>
</dbReference>
<dbReference type="PRINTS" id="PR00328">
    <property type="entry name" value="SAR1GTPBP"/>
</dbReference>